<dbReference type="PANTHER" id="PTHR43798">
    <property type="entry name" value="MONOACYLGLYCEROL LIPASE"/>
    <property type="match status" value="1"/>
</dbReference>
<organism evidence="4 5">
    <name type="scientific">Microbacterium azadirachtae</name>
    <dbReference type="NCBI Taxonomy" id="582680"/>
    <lineage>
        <taxon>Bacteria</taxon>
        <taxon>Bacillati</taxon>
        <taxon>Actinomycetota</taxon>
        <taxon>Actinomycetes</taxon>
        <taxon>Micrococcales</taxon>
        <taxon>Microbacteriaceae</taxon>
        <taxon>Microbacterium</taxon>
    </lineage>
</organism>
<evidence type="ECO:0000313" key="4">
    <source>
        <dbReference type="EMBL" id="KJL31785.1"/>
    </source>
</evidence>
<dbReference type="InterPro" id="IPR050266">
    <property type="entry name" value="AB_hydrolase_sf"/>
</dbReference>
<dbReference type="STRING" id="582680.RS86_03065"/>
<keyword evidence="2" id="KW-0472">Membrane</keyword>
<dbReference type="InterPro" id="IPR029058">
    <property type="entry name" value="AB_hydrolase_fold"/>
</dbReference>
<dbReference type="AlphaFoldDB" id="A0A0F0LHN3"/>
<comment type="caution">
    <text evidence="4">The sequence shown here is derived from an EMBL/GenBank/DDBJ whole genome shotgun (WGS) entry which is preliminary data.</text>
</comment>
<dbReference type="SUPFAM" id="SSF53474">
    <property type="entry name" value="alpha/beta-Hydrolases"/>
    <property type="match status" value="1"/>
</dbReference>
<keyword evidence="2" id="KW-0812">Transmembrane</keyword>
<dbReference type="Pfam" id="PF00561">
    <property type="entry name" value="Abhydrolase_1"/>
    <property type="match status" value="1"/>
</dbReference>
<dbReference type="InterPro" id="IPR000073">
    <property type="entry name" value="AB_hydrolase_1"/>
</dbReference>
<evidence type="ECO:0000313" key="5">
    <source>
        <dbReference type="Proteomes" id="UP000033740"/>
    </source>
</evidence>
<dbReference type="PANTHER" id="PTHR43798:SF33">
    <property type="entry name" value="HYDROLASE, PUTATIVE (AFU_ORTHOLOGUE AFUA_2G14860)-RELATED"/>
    <property type="match status" value="1"/>
</dbReference>
<dbReference type="PATRIC" id="fig|582680.6.peg.3141"/>
<dbReference type="Proteomes" id="UP000033740">
    <property type="component" value="Unassembled WGS sequence"/>
</dbReference>
<dbReference type="Gene3D" id="3.40.50.1820">
    <property type="entry name" value="alpha/beta hydrolase"/>
    <property type="match status" value="1"/>
</dbReference>
<gene>
    <name evidence="4" type="primary">rutD_3</name>
    <name evidence="4" type="ORF">RS86_03065</name>
</gene>
<evidence type="ECO:0000256" key="2">
    <source>
        <dbReference type="SAM" id="Phobius"/>
    </source>
</evidence>
<reference evidence="4 5" key="1">
    <citation type="submission" date="2015-02" db="EMBL/GenBank/DDBJ databases">
        <title>Draft genome sequences of ten Microbacterium spp. with emphasis on heavy metal contaminated environments.</title>
        <authorList>
            <person name="Corretto E."/>
        </authorList>
    </citation>
    <scope>NUCLEOTIDE SEQUENCE [LARGE SCALE GENOMIC DNA]</scope>
    <source>
        <strain evidence="4 5">ARN176</strain>
    </source>
</reference>
<feature type="domain" description="AB hydrolase-1" evidence="3">
    <location>
        <begin position="94"/>
        <end position="284"/>
    </location>
</feature>
<evidence type="ECO:0000259" key="3">
    <source>
        <dbReference type="Pfam" id="PF00561"/>
    </source>
</evidence>
<dbReference type="GO" id="GO:0016787">
    <property type="term" value="F:hydrolase activity"/>
    <property type="evidence" value="ECO:0007669"/>
    <property type="project" value="UniProtKB-KW"/>
</dbReference>
<name>A0A0F0LHN3_9MICO</name>
<feature type="transmembrane region" description="Helical" evidence="2">
    <location>
        <begin position="32"/>
        <end position="53"/>
    </location>
</feature>
<sequence length="340" mass="36699">MNTRTAGSGHPIAPNDPHDTPPKRKLRRGRTFLKVIAFSIAGLVAIVGVTLAATSITNAVATSAEAEEIEPYGQKVDVDGKKMNVVVSGQGEQTIVLLPGFGTASPALDFGPLTEKLGANYRTVVVEPFGYGLSDQTDRPRTSANIVSEVHDALGQLGIRRYALMGHSIAGIYGLEYANTYPDEVSAFVGIDSSVPTQPGMDDELPIGAMQAMKSLGLMRVLTDLGGDPYAGTPFSEDAKKQMKILSMQNSLSATYVDETEHFSQNFHDAQRLAFSRDLPVLLFVQDDNTDVKGWMTLHEEQAASVDRGEVVPLPGEHYLHHTLSAEIAQGTQRFLSESR</sequence>
<protein>
    <submittedName>
        <fullName evidence="4">Putative aminoacrylate hydrolase RutD</fullName>
    </submittedName>
</protein>
<dbReference type="GO" id="GO:0016020">
    <property type="term" value="C:membrane"/>
    <property type="evidence" value="ECO:0007669"/>
    <property type="project" value="TreeGrafter"/>
</dbReference>
<keyword evidence="2" id="KW-1133">Transmembrane helix</keyword>
<dbReference type="RefSeq" id="WP_045273115.1">
    <property type="nucleotide sequence ID" value="NZ_JYIX01000038.1"/>
</dbReference>
<proteinExistence type="predicted"/>
<dbReference type="EMBL" id="JYIX01000038">
    <property type="protein sequence ID" value="KJL31785.1"/>
    <property type="molecule type" value="Genomic_DNA"/>
</dbReference>
<keyword evidence="5" id="KW-1185">Reference proteome</keyword>
<feature type="region of interest" description="Disordered" evidence="1">
    <location>
        <begin position="1"/>
        <end position="25"/>
    </location>
</feature>
<evidence type="ECO:0000256" key="1">
    <source>
        <dbReference type="SAM" id="MobiDB-lite"/>
    </source>
</evidence>
<accession>A0A0F0LHN3</accession>
<keyword evidence="4" id="KW-0378">Hydrolase</keyword>